<dbReference type="GeneID" id="20323315"/>
<dbReference type="RefSeq" id="XP_009173397.1">
    <property type="nucleotide sequence ID" value="XM_009175133.1"/>
</dbReference>
<feature type="compositionally biased region" description="Basic and acidic residues" evidence="4">
    <location>
        <begin position="30"/>
        <end position="46"/>
    </location>
</feature>
<dbReference type="Gene3D" id="1.10.220.10">
    <property type="entry name" value="Annexin"/>
    <property type="match status" value="1"/>
</dbReference>
<keyword evidence="2" id="KW-0677">Repeat</keyword>
<evidence type="ECO:0000256" key="2">
    <source>
        <dbReference type="ARBA" id="ARBA00022737"/>
    </source>
</evidence>
<feature type="region of interest" description="Disordered" evidence="4">
    <location>
        <begin position="30"/>
        <end position="71"/>
    </location>
</feature>
<dbReference type="PANTHER" id="PTHR10502">
    <property type="entry name" value="ANNEXIN"/>
    <property type="match status" value="1"/>
</dbReference>
<protein>
    <submittedName>
        <fullName evidence="5">Uncharacterized protein</fullName>
    </submittedName>
</protein>
<keyword evidence="6" id="KW-1185">Reference proteome</keyword>
<reference evidence="5 6" key="1">
    <citation type="submission" date="2013-11" db="EMBL/GenBank/DDBJ databases">
        <title>Opisthorchis viverrini - life in the bile duct.</title>
        <authorList>
            <person name="Young N.D."/>
            <person name="Nagarajan N."/>
            <person name="Lin S.J."/>
            <person name="Korhonen P.K."/>
            <person name="Jex A.R."/>
            <person name="Hall R.S."/>
            <person name="Safavi-Hemami H."/>
            <person name="Kaewkong W."/>
            <person name="Bertrand D."/>
            <person name="Gao S."/>
            <person name="Seet Q."/>
            <person name="Wongkham S."/>
            <person name="Teh B.T."/>
            <person name="Wongkham C."/>
            <person name="Intapan P.M."/>
            <person name="Maleewong W."/>
            <person name="Yang X."/>
            <person name="Hu M."/>
            <person name="Wang Z."/>
            <person name="Hofmann A."/>
            <person name="Sternberg P.W."/>
            <person name="Tan P."/>
            <person name="Wang J."/>
            <person name="Gasser R.B."/>
        </authorList>
    </citation>
    <scope>NUCLEOTIDE SEQUENCE [LARGE SCALE GENOMIC DNA]</scope>
</reference>
<dbReference type="CTD" id="20323315"/>
<evidence type="ECO:0000256" key="4">
    <source>
        <dbReference type="SAM" id="MobiDB-lite"/>
    </source>
</evidence>
<dbReference type="EMBL" id="KL596876">
    <property type="protein sequence ID" value="KER22863.1"/>
    <property type="molecule type" value="Genomic_DNA"/>
</dbReference>
<dbReference type="AlphaFoldDB" id="A0A074Z6Z3"/>
<dbReference type="GO" id="GO:0005737">
    <property type="term" value="C:cytoplasm"/>
    <property type="evidence" value="ECO:0007669"/>
    <property type="project" value="TreeGrafter"/>
</dbReference>
<dbReference type="GO" id="GO:0005509">
    <property type="term" value="F:calcium ion binding"/>
    <property type="evidence" value="ECO:0007669"/>
    <property type="project" value="InterPro"/>
</dbReference>
<evidence type="ECO:0000256" key="3">
    <source>
        <dbReference type="ARBA" id="ARBA00023216"/>
    </source>
</evidence>
<dbReference type="Pfam" id="PF00191">
    <property type="entry name" value="Annexin"/>
    <property type="match status" value="1"/>
</dbReference>
<name>A0A074Z6Z3_OPIVI</name>
<dbReference type="SMART" id="SM00335">
    <property type="entry name" value="ANX"/>
    <property type="match status" value="1"/>
</dbReference>
<dbReference type="InterPro" id="IPR037104">
    <property type="entry name" value="Annexin_sf"/>
</dbReference>
<proteinExistence type="inferred from homology"/>
<organism evidence="5 6">
    <name type="scientific">Opisthorchis viverrini</name>
    <name type="common">Southeast Asian liver fluke</name>
    <dbReference type="NCBI Taxonomy" id="6198"/>
    <lineage>
        <taxon>Eukaryota</taxon>
        <taxon>Metazoa</taxon>
        <taxon>Spiralia</taxon>
        <taxon>Lophotrochozoa</taxon>
        <taxon>Platyhelminthes</taxon>
        <taxon>Trematoda</taxon>
        <taxon>Digenea</taxon>
        <taxon>Opisthorchiida</taxon>
        <taxon>Opisthorchiata</taxon>
        <taxon>Opisthorchiidae</taxon>
        <taxon>Opisthorchis</taxon>
    </lineage>
</organism>
<gene>
    <name evidence="5" type="ORF">T265_09136</name>
</gene>
<dbReference type="KEGG" id="ovi:T265_09136"/>
<dbReference type="InterPro" id="IPR018502">
    <property type="entry name" value="Annexin_repeat"/>
</dbReference>
<dbReference type="SUPFAM" id="SSF47874">
    <property type="entry name" value="Annexin"/>
    <property type="match status" value="1"/>
</dbReference>
<dbReference type="GO" id="GO:0005544">
    <property type="term" value="F:calcium-dependent phospholipid binding"/>
    <property type="evidence" value="ECO:0007669"/>
    <property type="project" value="InterPro"/>
</dbReference>
<keyword evidence="3" id="KW-0041">Annexin</keyword>
<dbReference type="GO" id="GO:0012506">
    <property type="term" value="C:vesicle membrane"/>
    <property type="evidence" value="ECO:0007669"/>
    <property type="project" value="TreeGrafter"/>
</dbReference>
<dbReference type="PANTHER" id="PTHR10502:SF102">
    <property type="entry name" value="ANNEXIN B11"/>
    <property type="match status" value="1"/>
</dbReference>
<dbReference type="SMR" id="A0A074Z6Z3"/>
<dbReference type="STRING" id="6198.A0A074Z6Z3"/>
<dbReference type="Proteomes" id="UP000054324">
    <property type="component" value="Unassembled WGS sequence"/>
</dbReference>
<dbReference type="GO" id="GO:0005886">
    <property type="term" value="C:plasma membrane"/>
    <property type="evidence" value="ECO:0007669"/>
    <property type="project" value="TreeGrafter"/>
</dbReference>
<accession>A0A074Z6Z3</accession>
<evidence type="ECO:0000256" key="1">
    <source>
        <dbReference type="ARBA" id="ARBA00007831"/>
    </source>
</evidence>
<dbReference type="GO" id="GO:0005634">
    <property type="term" value="C:nucleus"/>
    <property type="evidence" value="ECO:0007669"/>
    <property type="project" value="TreeGrafter"/>
</dbReference>
<dbReference type="GO" id="GO:0001786">
    <property type="term" value="F:phosphatidylserine binding"/>
    <property type="evidence" value="ECO:0007669"/>
    <property type="project" value="TreeGrafter"/>
</dbReference>
<evidence type="ECO:0000313" key="5">
    <source>
        <dbReference type="EMBL" id="KER22863.1"/>
    </source>
</evidence>
<evidence type="ECO:0000313" key="6">
    <source>
        <dbReference type="Proteomes" id="UP000054324"/>
    </source>
</evidence>
<sequence length="248" mass="27963">MSADQSFPSHSKKFDPREDAACLYRACEGHGRESREAEVGFNDGRDVGPPLFGKKQYTQASKNSKKSEGETEFHTDSALLLTVIRCYIQEAYPVQEWSGVQAARRSGIKASSDWSKVDPVANHDPVVAECRLPKRIRKASESVCEGEMIIIEIAGNRSMAQRLEIRKVFERIYEMDLTKAIASKMKGNARFLAVNLFRTPMELLAHQLYRSLNERHSVNTSVLTNILCCCNHIEIHLLGKAYNTCKSH</sequence>
<comment type="similarity">
    <text evidence="1">Belongs to the annexin family.</text>
</comment>